<proteinExistence type="predicted"/>
<dbReference type="InterPro" id="IPR040256">
    <property type="entry name" value="At4g02000-like"/>
</dbReference>
<dbReference type="Proteomes" id="UP001327560">
    <property type="component" value="Chromosome 5"/>
</dbReference>
<dbReference type="Pfam" id="PF14392">
    <property type="entry name" value="zf-CCHC_4"/>
    <property type="match status" value="1"/>
</dbReference>
<keyword evidence="1" id="KW-0479">Metal-binding</keyword>
<reference evidence="4 5" key="1">
    <citation type="submission" date="2023-10" db="EMBL/GenBank/DDBJ databases">
        <title>Chromosome-scale genome assembly provides insights into flower coloration mechanisms of Canna indica.</title>
        <authorList>
            <person name="Li C."/>
        </authorList>
    </citation>
    <scope>NUCLEOTIDE SEQUENCE [LARGE SCALE GENOMIC DNA]</scope>
    <source>
        <tissue evidence="4">Flower</tissue>
    </source>
</reference>
<evidence type="ECO:0000256" key="2">
    <source>
        <dbReference type="SAM" id="MobiDB-lite"/>
    </source>
</evidence>
<dbReference type="InterPro" id="IPR025558">
    <property type="entry name" value="DUF4283"/>
</dbReference>
<feature type="region of interest" description="Disordered" evidence="2">
    <location>
        <begin position="19"/>
        <end position="72"/>
    </location>
</feature>
<gene>
    <name evidence="4" type="ORF">Cni_G16352</name>
</gene>
<keyword evidence="1" id="KW-0862">Zinc</keyword>
<protein>
    <recommendedName>
        <fullName evidence="3">CCHC-type domain-containing protein</fullName>
    </recommendedName>
</protein>
<dbReference type="AlphaFoldDB" id="A0AAQ3KF01"/>
<accession>A0AAQ3KF01</accession>
<dbReference type="PROSITE" id="PS50158">
    <property type="entry name" value="ZF_CCHC"/>
    <property type="match status" value="1"/>
</dbReference>
<keyword evidence="1" id="KW-0863">Zinc-finger</keyword>
<keyword evidence="5" id="KW-1185">Reference proteome</keyword>
<dbReference type="EMBL" id="CP136894">
    <property type="protein sequence ID" value="WOL07608.1"/>
    <property type="molecule type" value="Genomic_DNA"/>
</dbReference>
<dbReference type="PANTHER" id="PTHR31286">
    <property type="entry name" value="GLYCINE-RICH CELL WALL STRUCTURAL PROTEIN 1.8-LIKE"/>
    <property type="match status" value="1"/>
</dbReference>
<dbReference type="GO" id="GO:0008270">
    <property type="term" value="F:zinc ion binding"/>
    <property type="evidence" value="ECO:0007669"/>
    <property type="project" value="UniProtKB-KW"/>
</dbReference>
<dbReference type="GO" id="GO:0003676">
    <property type="term" value="F:nucleic acid binding"/>
    <property type="evidence" value="ECO:0007669"/>
    <property type="project" value="InterPro"/>
</dbReference>
<feature type="domain" description="CCHC-type" evidence="3">
    <location>
        <begin position="291"/>
        <end position="304"/>
    </location>
</feature>
<dbReference type="Pfam" id="PF14111">
    <property type="entry name" value="DUF4283"/>
    <property type="match status" value="1"/>
</dbReference>
<evidence type="ECO:0000313" key="5">
    <source>
        <dbReference type="Proteomes" id="UP001327560"/>
    </source>
</evidence>
<feature type="compositionally biased region" description="Polar residues" evidence="2">
    <location>
        <begin position="39"/>
        <end position="55"/>
    </location>
</feature>
<dbReference type="InterPro" id="IPR001878">
    <property type="entry name" value="Znf_CCHC"/>
</dbReference>
<dbReference type="InterPro" id="IPR025836">
    <property type="entry name" value="Zn_knuckle_CX2CX4HX4C"/>
</dbReference>
<organism evidence="4 5">
    <name type="scientific">Canna indica</name>
    <name type="common">Indian-shot</name>
    <dbReference type="NCBI Taxonomy" id="4628"/>
    <lineage>
        <taxon>Eukaryota</taxon>
        <taxon>Viridiplantae</taxon>
        <taxon>Streptophyta</taxon>
        <taxon>Embryophyta</taxon>
        <taxon>Tracheophyta</taxon>
        <taxon>Spermatophyta</taxon>
        <taxon>Magnoliopsida</taxon>
        <taxon>Liliopsida</taxon>
        <taxon>Zingiberales</taxon>
        <taxon>Cannaceae</taxon>
        <taxon>Canna</taxon>
    </lineage>
</organism>
<sequence>MGSPKVKMKPVEVSVGKNYSDLLPRVGASPRVADPKKTGVSTGNRPLVPGQSSTKPNPPSSPVNRQDLVKSKPNHDLSKISWASLFKLNVSDSRAFSSSKASSLDFVKFNENELKELRQPWFCSLISRFLHRSPPHFQIRDWAMSIWSMYNISNVIDLENGFFLFRFPSEVDAIKVLTNDPWAFRGDLINFRPWKPDFKALTEEISYALVWIQFPDLPMEYWQNSSLFKIASTVGKPIKVEENSFSWQRGKFVCICVELDFSKPLKQGSWIGHPGNGLFQAIWYERLLVFCFKCGIIGHLAKDCNVKHVFASTVDMNNANVENSIPDNNVTLFDNPLAKSNSDDSNIYGPWIKVGRRGRAPNKPRFVDPYNIPTSPISSIPDYYGRNSPAMSNLSLDGEDEDNTSQNPITMAEDSAQNIRNELPLSPIKDSSEPIDASLINHGYAVSSIGASGGLLFAWKSPSINAHVVSRSKNLLNAVIQCGNDKPWLFSGLYADTNPVLSNFAFKIFGLNILKWLKSLRKIGI</sequence>
<name>A0AAQ3KF01_9LILI</name>
<evidence type="ECO:0000313" key="4">
    <source>
        <dbReference type="EMBL" id="WOL07608.1"/>
    </source>
</evidence>
<evidence type="ECO:0000256" key="1">
    <source>
        <dbReference type="PROSITE-ProRule" id="PRU00047"/>
    </source>
</evidence>
<evidence type="ECO:0000259" key="3">
    <source>
        <dbReference type="PROSITE" id="PS50158"/>
    </source>
</evidence>
<dbReference type="PANTHER" id="PTHR31286:SF99">
    <property type="entry name" value="DUF4283 DOMAIN-CONTAINING PROTEIN"/>
    <property type="match status" value="1"/>
</dbReference>